<dbReference type="KEGG" id="spaa:SPAPADRAFT_62292"/>
<dbReference type="EMBL" id="GL996503">
    <property type="protein sequence ID" value="EGW31684.1"/>
    <property type="molecule type" value="Genomic_DNA"/>
</dbReference>
<dbReference type="InParanoid" id="G3AR23"/>
<reference evidence="2 3" key="1">
    <citation type="journal article" date="2011" name="Proc. Natl. Acad. Sci. U.S.A.">
        <title>Comparative genomics of xylose-fermenting fungi for enhanced biofuel production.</title>
        <authorList>
            <person name="Wohlbach D.J."/>
            <person name="Kuo A."/>
            <person name="Sato T.K."/>
            <person name="Potts K.M."/>
            <person name="Salamov A.A."/>
            <person name="LaButti K.M."/>
            <person name="Sun H."/>
            <person name="Clum A."/>
            <person name="Pangilinan J.L."/>
            <person name="Lindquist E.A."/>
            <person name="Lucas S."/>
            <person name="Lapidus A."/>
            <person name="Jin M."/>
            <person name="Gunawan C."/>
            <person name="Balan V."/>
            <person name="Dale B.E."/>
            <person name="Jeffries T.W."/>
            <person name="Zinkel R."/>
            <person name="Barry K.W."/>
            <person name="Grigoriev I.V."/>
            <person name="Gasch A.P."/>
        </authorList>
    </citation>
    <scope>NUCLEOTIDE SEQUENCE [LARGE SCALE GENOMIC DNA]</scope>
    <source>
        <strain evidence="3">NRRL Y-27907 / 11-Y1</strain>
    </source>
</reference>
<comment type="caution">
    <text evidence="1">Lacks conserved residue(s) required for the propagation of feature annotation.</text>
</comment>
<evidence type="ECO:0000313" key="2">
    <source>
        <dbReference type="EMBL" id="EGW31684.1"/>
    </source>
</evidence>
<comment type="similarity">
    <text evidence="1">Belongs to the peptidase S8 family.</text>
</comment>
<organism evidence="3">
    <name type="scientific">Spathaspora passalidarum (strain NRRL Y-27907 / 11-Y1)</name>
    <dbReference type="NCBI Taxonomy" id="619300"/>
    <lineage>
        <taxon>Eukaryota</taxon>
        <taxon>Fungi</taxon>
        <taxon>Dikarya</taxon>
        <taxon>Ascomycota</taxon>
        <taxon>Saccharomycotina</taxon>
        <taxon>Pichiomycetes</taxon>
        <taxon>Debaryomycetaceae</taxon>
        <taxon>Spathaspora</taxon>
    </lineage>
</organism>
<accession>G3AR23</accession>
<name>G3AR23_SPAPN</name>
<dbReference type="AlphaFoldDB" id="G3AR23"/>
<protein>
    <submittedName>
        <fullName evidence="2">Uncharacterized protein</fullName>
    </submittedName>
</protein>
<dbReference type="GeneID" id="18874251"/>
<dbReference type="RefSeq" id="XP_007376462.1">
    <property type="nucleotide sequence ID" value="XM_007376400.1"/>
</dbReference>
<dbReference type="HOGENOM" id="CLU_2924185_0_0_1"/>
<proteinExistence type="inferred from homology"/>
<dbReference type="Gene3D" id="3.40.50.200">
    <property type="entry name" value="Peptidase S8/S53 domain"/>
    <property type="match status" value="1"/>
</dbReference>
<evidence type="ECO:0000313" key="3">
    <source>
        <dbReference type="Proteomes" id="UP000000709"/>
    </source>
</evidence>
<dbReference type="InterPro" id="IPR036852">
    <property type="entry name" value="Peptidase_S8/S53_dom_sf"/>
</dbReference>
<dbReference type="SUPFAM" id="SSF52743">
    <property type="entry name" value="Subtilisin-like"/>
    <property type="match status" value="1"/>
</dbReference>
<gene>
    <name evidence="2" type="ORF">SPAPADRAFT_62292</name>
</gene>
<dbReference type="Proteomes" id="UP000000709">
    <property type="component" value="Unassembled WGS sequence"/>
</dbReference>
<dbReference type="PROSITE" id="PS51892">
    <property type="entry name" value="SUBTILASE"/>
    <property type="match status" value="1"/>
</dbReference>
<keyword evidence="3" id="KW-1185">Reference proteome</keyword>
<evidence type="ECO:0000256" key="1">
    <source>
        <dbReference type="PROSITE-ProRule" id="PRU01240"/>
    </source>
</evidence>
<sequence>MVDHPEFSGRARKLKDFREDSMEDYGTKVDGIIGSIKYDISKSCNLLSVKILDKYGERGYK</sequence>
<dbReference type="GO" id="GO:0006508">
    <property type="term" value="P:proteolysis"/>
    <property type="evidence" value="ECO:0007669"/>
    <property type="project" value="InterPro"/>
</dbReference>
<dbReference type="GO" id="GO:0004252">
    <property type="term" value="F:serine-type endopeptidase activity"/>
    <property type="evidence" value="ECO:0007669"/>
    <property type="project" value="InterPro"/>
</dbReference>